<dbReference type="EMBL" id="LRBV02000009">
    <property type="status" value="NOT_ANNOTATED_CDS"/>
    <property type="molecule type" value="Genomic_DNA"/>
</dbReference>
<proteinExistence type="predicted"/>
<protein>
    <submittedName>
        <fullName evidence="1">Uncharacterized protein</fullName>
    </submittedName>
</protein>
<sequence>MTDLALATPMASVAKVVGGVSQPEKVLGIWHARTQFYTLSTRGLALAGLYKTRAVFKLAALGVHTTNKVVMRAL</sequence>
<evidence type="ECO:0000313" key="1">
    <source>
        <dbReference type="EnsemblPlants" id="QL09p037223:mrna"/>
    </source>
</evidence>
<accession>A0A7N2RAV5</accession>
<name>A0A7N2RAV5_QUELO</name>
<dbReference type="Proteomes" id="UP000594261">
    <property type="component" value="Chromosome 9"/>
</dbReference>
<dbReference type="AlphaFoldDB" id="A0A7N2RAV5"/>
<reference evidence="1 2" key="1">
    <citation type="journal article" date="2016" name="G3 (Bethesda)">
        <title>First Draft Assembly and Annotation of the Genome of a California Endemic Oak Quercus lobata Nee (Fagaceae).</title>
        <authorList>
            <person name="Sork V.L."/>
            <person name="Fitz-Gibbon S.T."/>
            <person name="Puiu D."/>
            <person name="Crepeau M."/>
            <person name="Gugger P.F."/>
            <person name="Sherman R."/>
            <person name="Stevens K."/>
            <person name="Langley C.H."/>
            <person name="Pellegrini M."/>
            <person name="Salzberg S.L."/>
        </authorList>
    </citation>
    <scope>NUCLEOTIDE SEQUENCE [LARGE SCALE GENOMIC DNA]</scope>
    <source>
        <strain evidence="1 2">cv. SW786</strain>
    </source>
</reference>
<evidence type="ECO:0000313" key="2">
    <source>
        <dbReference type="Proteomes" id="UP000594261"/>
    </source>
</evidence>
<keyword evidence="2" id="KW-1185">Reference proteome</keyword>
<dbReference type="Gramene" id="QL09p037223:mrna">
    <property type="protein sequence ID" value="QL09p037223:mrna"/>
    <property type="gene ID" value="QL09p037223"/>
</dbReference>
<organism evidence="1 2">
    <name type="scientific">Quercus lobata</name>
    <name type="common">Valley oak</name>
    <dbReference type="NCBI Taxonomy" id="97700"/>
    <lineage>
        <taxon>Eukaryota</taxon>
        <taxon>Viridiplantae</taxon>
        <taxon>Streptophyta</taxon>
        <taxon>Embryophyta</taxon>
        <taxon>Tracheophyta</taxon>
        <taxon>Spermatophyta</taxon>
        <taxon>Magnoliopsida</taxon>
        <taxon>eudicotyledons</taxon>
        <taxon>Gunneridae</taxon>
        <taxon>Pentapetalae</taxon>
        <taxon>rosids</taxon>
        <taxon>fabids</taxon>
        <taxon>Fagales</taxon>
        <taxon>Fagaceae</taxon>
        <taxon>Quercus</taxon>
    </lineage>
</organism>
<dbReference type="PANTHER" id="PTHR33874">
    <property type="entry name" value="RING FINGER PROTEIN"/>
    <property type="match status" value="1"/>
</dbReference>
<dbReference type="PANTHER" id="PTHR33874:SF4">
    <property type="entry name" value="EXPRESSED PROTEIN"/>
    <property type="match status" value="1"/>
</dbReference>
<reference evidence="1" key="2">
    <citation type="submission" date="2021-01" db="UniProtKB">
        <authorList>
            <consortium name="EnsemblPlants"/>
        </authorList>
    </citation>
    <scope>IDENTIFICATION</scope>
</reference>
<dbReference type="EnsemblPlants" id="QL09p037223:mrna">
    <property type="protein sequence ID" value="QL09p037223:mrna"/>
    <property type="gene ID" value="QL09p037223"/>
</dbReference>
<dbReference type="InParanoid" id="A0A7N2RAV5"/>